<feature type="compositionally biased region" description="Polar residues" evidence="1">
    <location>
        <begin position="202"/>
        <end position="221"/>
    </location>
</feature>
<protein>
    <submittedName>
        <fullName evidence="2">Uncharacterized protein</fullName>
    </submittedName>
</protein>
<gene>
    <name evidence="2" type="ORF">GON03_07690</name>
</gene>
<dbReference type="AlphaFoldDB" id="A0A6L6XP07"/>
<accession>A0A6L6XP07</accession>
<sequence length="221" mass="22538">MTSTRLRGLAGLAVAAAVTLSGCGSVPALNGGVAARVAGESVTLEEVADTAAAYCSAVETQLQDGQTVANSVVSSQVAGSLALRAASEQFAADQGVTADAAYDQARDDLEANLSDLTDTQKEAVRAVNLARPYALAVQLAVGKQLGADDDAAAEAGADAFDDWLDDNDVRIDPRFGIALEGGEVTRTDTDISRPVSEKARAATSTDDQTFSAGLPSTQRCG</sequence>
<dbReference type="PROSITE" id="PS51257">
    <property type="entry name" value="PROKAR_LIPOPROTEIN"/>
    <property type="match status" value="1"/>
</dbReference>
<name>A0A6L6XP07_9ACTN</name>
<organism evidence="2 3">
    <name type="scientific">Nocardioides agri</name>
    <dbReference type="NCBI Taxonomy" id="2682843"/>
    <lineage>
        <taxon>Bacteria</taxon>
        <taxon>Bacillati</taxon>
        <taxon>Actinomycetota</taxon>
        <taxon>Actinomycetes</taxon>
        <taxon>Propionibacteriales</taxon>
        <taxon>Nocardioidaceae</taxon>
        <taxon>Nocardioides</taxon>
    </lineage>
</organism>
<reference evidence="2 3" key="1">
    <citation type="submission" date="2019-12" db="EMBL/GenBank/DDBJ databases">
        <authorList>
            <person name="Huq M.A."/>
        </authorList>
    </citation>
    <scope>NUCLEOTIDE SEQUENCE [LARGE SCALE GENOMIC DNA]</scope>
    <source>
        <strain evidence="2 3">MAH-18</strain>
    </source>
</reference>
<dbReference type="RefSeq" id="WP_157341545.1">
    <property type="nucleotide sequence ID" value="NZ_WSEK01000004.1"/>
</dbReference>
<evidence type="ECO:0000256" key="1">
    <source>
        <dbReference type="SAM" id="MobiDB-lite"/>
    </source>
</evidence>
<evidence type="ECO:0000313" key="3">
    <source>
        <dbReference type="Proteomes" id="UP000473525"/>
    </source>
</evidence>
<comment type="caution">
    <text evidence="2">The sequence shown here is derived from an EMBL/GenBank/DDBJ whole genome shotgun (WGS) entry which is preliminary data.</text>
</comment>
<dbReference type="Proteomes" id="UP000473525">
    <property type="component" value="Unassembled WGS sequence"/>
</dbReference>
<feature type="region of interest" description="Disordered" evidence="1">
    <location>
        <begin position="187"/>
        <end position="221"/>
    </location>
</feature>
<dbReference type="EMBL" id="WSEK01000004">
    <property type="protein sequence ID" value="MVQ49061.1"/>
    <property type="molecule type" value="Genomic_DNA"/>
</dbReference>
<proteinExistence type="predicted"/>
<feature type="compositionally biased region" description="Basic and acidic residues" evidence="1">
    <location>
        <begin position="187"/>
        <end position="200"/>
    </location>
</feature>
<evidence type="ECO:0000313" key="2">
    <source>
        <dbReference type="EMBL" id="MVQ49061.1"/>
    </source>
</evidence>
<keyword evidence="3" id="KW-1185">Reference proteome</keyword>